<keyword evidence="7" id="KW-0519">Myristate</keyword>
<feature type="binding site" evidence="15">
    <location>
        <begin position="18"/>
        <end position="25"/>
    </location>
    <ligand>
        <name>GTP</name>
        <dbReference type="ChEBI" id="CHEBI:37565"/>
    </ligand>
</feature>
<dbReference type="SMART" id="SM00175">
    <property type="entry name" value="RAB"/>
    <property type="match status" value="1"/>
</dbReference>
<keyword evidence="12" id="KW-0206">Cytoskeleton</keyword>
<dbReference type="CTD" id="20214089"/>
<dbReference type="GeneID" id="20214089"/>
<dbReference type="GO" id="GO:0046872">
    <property type="term" value="F:metal ion binding"/>
    <property type="evidence" value="ECO:0007669"/>
    <property type="project" value="UniProtKB-KW"/>
</dbReference>
<dbReference type="Proteomes" id="UP000015101">
    <property type="component" value="Unassembled WGS sequence"/>
</dbReference>
<dbReference type="GO" id="GO:0006886">
    <property type="term" value="P:intracellular protein transport"/>
    <property type="evidence" value="ECO:0000318"/>
    <property type="project" value="GO_Central"/>
</dbReference>
<dbReference type="FunCoup" id="T1FZ41">
    <property type="interactions" value="87"/>
</dbReference>
<evidence type="ECO:0000256" key="11">
    <source>
        <dbReference type="ARBA" id="ARBA00023136"/>
    </source>
</evidence>
<keyword evidence="9" id="KW-0970">Cilium biogenesis/degradation</keyword>
<evidence type="ECO:0000256" key="12">
    <source>
        <dbReference type="ARBA" id="ARBA00023212"/>
    </source>
</evidence>
<keyword evidence="14" id="KW-0449">Lipoprotein</keyword>
<dbReference type="InterPro" id="IPR027417">
    <property type="entry name" value="P-loop_NTPase"/>
</dbReference>
<evidence type="ECO:0000256" key="9">
    <source>
        <dbReference type="ARBA" id="ARBA00022794"/>
    </source>
</evidence>
<evidence type="ECO:0000256" key="6">
    <source>
        <dbReference type="ARBA" id="ARBA00022490"/>
    </source>
</evidence>
<evidence type="ECO:0000313" key="19">
    <source>
        <dbReference type="EnsemblMetazoa" id="HelroP67698"/>
    </source>
</evidence>
<organism evidence="19 20">
    <name type="scientific">Helobdella robusta</name>
    <name type="common">Californian leech</name>
    <dbReference type="NCBI Taxonomy" id="6412"/>
    <lineage>
        <taxon>Eukaryota</taxon>
        <taxon>Metazoa</taxon>
        <taxon>Spiralia</taxon>
        <taxon>Lophotrochozoa</taxon>
        <taxon>Annelida</taxon>
        <taxon>Clitellata</taxon>
        <taxon>Hirudinea</taxon>
        <taxon>Rhynchobdellida</taxon>
        <taxon>Glossiphoniidae</taxon>
        <taxon>Helobdella</taxon>
    </lineage>
</organism>
<keyword evidence="6" id="KW-0963">Cytoplasm</keyword>
<feature type="binding site" evidence="16">
    <location>
        <position position="25"/>
    </location>
    <ligand>
        <name>Mg(2+)</name>
        <dbReference type="ChEBI" id="CHEBI:18420"/>
    </ligand>
</feature>
<evidence type="ECO:0000313" key="20">
    <source>
        <dbReference type="Proteomes" id="UP000015101"/>
    </source>
</evidence>
<dbReference type="SUPFAM" id="SSF52540">
    <property type="entry name" value="P-loop containing nucleoside triphosphate hydrolases"/>
    <property type="match status" value="1"/>
</dbReference>
<proteinExistence type="inferred from homology"/>
<dbReference type="InParanoid" id="T1FZ41"/>
<feature type="binding site" evidence="16">
    <location>
        <position position="45"/>
    </location>
    <ligand>
        <name>Mg(2+)</name>
        <dbReference type="ChEBI" id="CHEBI:18420"/>
    </ligand>
</feature>
<keyword evidence="20" id="KW-1185">Reference proteome</keyword>
<keyword evidence="13" id="KW-0966">Cell projection</keyword>
<protein>
    <recommendedName>
        <fullName evidence="4">ADP-ribosylation factor-like protein 6</fullName>
    </recommendedName>
</protein>
<feature type="binding site" evidence="15">
    <location>
        <position position="67"/>
    </location>
    <ligand>
        <name>GTP</name>
        <dbReference type="ChEBI" id="CHEBI:37565"/>
    </ligand>
</feature>
<dbReference type="GO" id="GO:0060170">
    <property type="term" value="C:ciliary membrane"/>
    <property type="evidence" value="ECO:0007669"/>
    <property type="project" value="UniProtKB-SubCell"/>
</dbReference>
<dbReference type="AlphaFoldDB" id="T1FZ41"/>
<evidence type="ECO:0000256" key="5">
    <source>
        <dbReference type="ARBA" id="ARBA00022475"/>
    </source>
</evidence>
<dbReference type="PRINTS" id="PR00328">
    <property type="entry name" value="SAR1GTPBP"/>
</dbReference>
<reference evidence="18 20" key="2">
    <citation type="journal article" date="2013" name="Nature">
        <title>Insights into bilaterian evolution from three spiralian genomes.</title>
        <authorList>
            <person name="Simakov O."/>
            <person name="Marletaz F."/>
            <person name="Cho S.J."/>
            <person name="Edsinger-Gonzales E."/>
            <person name="Havlak P."/>
            <person name="Hellsten U."/>
            <person name="Kuo D.H."/>
            <person name="Larsson T."/>
            <person name="Lv J."/>
            <person name="Arendt D."/>
            <person name="Savage R."/>
            <person name="Osoegawa K."/>
            <person name="de Jong P."/>
            <person name="Grimwood J."/>
            <person name="Chapman J.A."/>
            <person name="Shapiro H."/>
            <person name="Aerts A."/>
            <person name="Otillar R.P."/>
            <person name="Terry A.Y."/>
            <person name="Boore J.L."/>
            <person name="Grigoriev I.V."/>
            <person name="Lindberg D.R."/>
            <person name="Seaver E.C."/>
            <person name="Weisblat D.A."/>
            <person name="Putnam N.H."/>
            <person name="Rokhsar D.S."/>
        </authorList>
    </citation>
    <scope>NUCLEOTIDE SEQUENCE</scope>
</reference>
<accession>T1FZ41</accession>
<dbReference type="GO" id="GO:0060271">
    <property type="term" value="P:cilium assembly"/>
    <property type="evidence" value="ECO:0000318"/>
    <property type="project" value="GO_Central"/>
</dbReference>
<keyword evidence="8 15" id="KW-0547">Nucleotide-binding</keyword>
<dbReference type="Pfam" id="PF00025">
    <property type="entry name" value="Arf"/>
    <property type="match status" value="1"/>
</dbReference>
<dbReference type="EMBL" id="AMQM01001301">
    <property type="status" value="NOT_ANNOTATED_CDS"/>
    <property type="molecule type" value="Genomic_DNA"/>
</dbReference>
<dbReference type="InterPro" id="IPR005225">
    <property type="entry name" value="Small_GTP-bd"/>
</dbReference>
<dbReference type="SMART" id="SM00178">
    <property type="entry name" value="SAR"/>
    <property type="match status" value="1"/>
</dbReference>
<dbReference type="GO" id="GO:0016192">
    <property type="term" value="P:vesicle-mediated transport"/>
    <property type="evidence" value="ECO:0000318"/>
    <property type="project" value="GO_Central"/>
</dbReference>
<dbReference type="InterPro" id="IPR024156">
    <property type="entry name" value="Small_GTPase_ARF"/>
</dbReference>
<evidence type="ECO:0000256" key="16">
    <source>
        <dbReference type="PIRSR" id="PIRSR606689-2"/>
    </source>
</evidence>
<evidence type="ECO:0000256" key="8">
    <source>
        <dbReference type="ARBA" id="ARBA00022741"/>
    </source>
</evidence>
<dbReference type="FunFam" id="3.40.50.300:FF:000457">
    <property type="entry name" value="ADP-ribosylation factor-like protein 6"/>
    <property type="match status" value="1"/>
</dbReference>
<gene>
    <name evidence="19" type="primary">20214089</name>
    <name evidence="18" type="ORF">HELRODRAFT_67698</name>
</gene>
<evidence type="ECO:0000313" key="18">
    <source>
        <dbReference type="EMBL" id="ESN96092.1"/>
    </source>
</evidence>
<dbReference type="OMA" id="NKPWHIC"/>
<keyword evidence="11" id="KW-0472">Membrane</keyword>
<dbReference type="KEGG" id="hro:HELRODRAFT_67698"/>
<dbReference type="GO" id="GO:0005930">
    <property type="term" value="C:axoneme"/>
    <property type="evidence" value="ECO:0000318"/>
    <property type="project" value="GO_Central"/>
</dbReference>
<reference evidence="20" key="1">
    <citation type="submission" date="2012-12" db="EMBL/GenBank/DDBJ databases">
        <authorList>
            <person name="Hellsten U."/>
            <person name="Grimwood J."/>
            <person name="Chapman J.A."/>
            <person name="Shapiro H."/>
            <person name="Aerts A."/>
            <person name="Otillar R.P."/>
            <person name="Terry A.Y."/>
            <person name="Boore J.L."/>
            <person name="Simakov O."/>
            <person name="Marletaz F."/>
            <person name="Cho S.-J."/>
            <person name="Edsinger-Gonzales E."/>
            <person name="Havlak P."/>
            <person name="Kuo D.-H."/>
            <person name="Larsson T."/>
            <person name="Lv J."/>
            <person name="Arendt D."/>
            <person name="Savage R."/>
            <person name="Osoegawa K."/>
            <person name="de Jong P."/>
            <person name="Lindberg D.R."/>
            <person name="Seaver E.C."/>
            <person name="Weisblat D.A."/>
            <person name="Putnam N.H."/>
            <person name="Grigoriev I.V."/>
            <person name="Rokhsar D.S."/>
        </authorList>
    </citation>
    <scope>NUCLEOTIDE SEQUENCE</scope>
</reference>
<dbReference type="GO" id="GO:0061512">
    <property type="term" value="P:protein localization to cilium"/>
    <property type="evidence" value="ECO:0000318"/>
    <property type="project" value="GO_Central"/>
</dbReference>
<evidence type="ECO:0000256" key="17">
    <source>
        <dbReference type="RuleBase" id="RU003925"/>
    </source>
</evidence>
<evidence type="ECO:0000256" key="2">
    <source>
        <dbReference type="ARBA" id="ARBA00004430"/>
    </source>
</evidence>
<name>T1FZ41_HELRO</name>
<dbReference type="STRING" id="6412.T1FZ41"/>
<dbReference type="SMART" id="SM00177">
    <property type="entry name" value="ARF"/>
    <property type="match status" value="1"/>
</dbReference>
<dbReference type="RefSeq" id="XP_009025124.1">
    <property type="nucleotide sequence ID" value="XM_009026876.1"/>
</dbReference>
<evidence type="ECO:0000256" key="13">
    <source>
        <dbReference type="ARBA" id="ARBA00023273"/>
    </source>
</evidence>
<dbReference type="GO" id="GO:0003924">
    <property type="term" value="F:GTPase activity"/>
    <property type="evidence" value="ECO:0007669"/>
    <property type="project" value="InterPro"/>
</dbReference>
<dbReference type="EMBL" id="KB097495">
    <property type="protein sequence ID" value="ESN96092.1"/>
    <property type="molecule type" value="Genomic_DNA"/>
</dbReference>
<dbReference type="PANTHER" id="PTHR11711">
    <property type="entry name" value="ADP RIBOSYLATION FACTOR-RELATED"/>
    <property type="match status" value="1"/>
</dbReference>
<comment type="subcellular location">
    <subcellularLocation>
        <location evidence="3">Cell projection</location>
        <location evidence="3">Cilium membrane</location>
        <topology evidence="3">Peripheral membrane protein</topology>
        <orientation evidence="3">Cytoplasmic side</orientation>
    </subcellularLocation>
    <subcellularLocation>
        <location evidence="2">Cytoplasm</location>
        <location evidence="2">Cytoskeleton</location>
        <location evidence="2">Cilium axoneme</location>
    </subcellularLocation>
    <subcellularLocation>
        <location evidence="1">Cytoplasm</location>
        <location evidence="1">Cytoskeleton</location>
        <location evidence="1">Cilium basal body</location>
    </subcellularLocation>
</comment>
<dbReference type="PROSITE" id="PS51419">
    <property type="entry name" value="RAB"/>
    <property type="match status" value="1"/>
</dbReference>
<dbReference type="PROSITE" id="PS51417">
    <property type="entry name" value="ARF"/>
    <property type="match status" value="1"/>
</dbReference>
<dbReference type="OrthoDB" id="442317at2759"/>
<evidence type="ECO:0000256" key="10">
    <source>
        <dbReference type="ARBA" id="ARBA00023134"/>
    </source>
</evidence>
<dbReference type="GO" id="GO:0005737">
    <property type="term" value="C:cytoplasm"/>
    <property type="evidence" value="ECO:0000318"/>
    <property type="project" value="GO_Central"/>
</dbReference>
<feature type="binding site" evidence="15">
    <location>
        <begin position="125"/>
        <end position="128"/>
    </location>
    <ligand>
        <name>GTP</name>
        <dbReference type="ChEBI" id="CHEBI:37565"/>
    </ligand>
</feature>
<comment type="similarity">
    <text evidence="17">Belongs to the small GTPase superfamily. Arf family.</text>
</comment>
<dbReference type="InterPro" id="IPR006689">
    <property type="entry name" value="Small_GTPase_ARF/SAR"/>
</dbReference>
<evidence type="ECO:0000256" key="7">
    <source>
        <dbReference type="ARBA" id="ARBA00022707"/>
    </source>
</evidence>
<dbReference type="Gene3D" id="3.40.50.300">
    <property type="entry name" value="P-loop containing nucleotide triphosphate hydrolases"/>
    <property type="match status" value="1"/>
</dbReference>
<keyword evidence="5" id="KW-1003">Cell membrane</keyword>
<reference evidence="19" key="3">
    <citation type="submission" date="2015-06" db="UniProtKB">
        <authorList>
            <consortium name="EnsemblMetazoa"/>
        </authorList>
    </citation>
    <scope>IDENTIFICATION</scope>
</reference>
<evidence type="ECO:0000256" key="3">
    <source>
        <dbReference type="ARBA" id="ARBA00004522"/>
    </source>
</evidence>
<evidence type="ECO:0000256" key="15">
    <source>
        <dbReference type="PIRSR" id="PIRSR606689-1"/>
    </source>
</evidence>
<dbReference type="HOGENOM" id="CLU_040729_9_1_1"/>
<evidence type="ECO:0000256" key="1">
    <source>
        <dbReference type="ARBA" id="ARBA00004120"/>
    </source>
</evidence>
<keyword evidence="10 15" id="KW-0342">GTP-binding</keyword>
<sequence length="189" mass="21201">MGAGVGKNNKAFNVAVIGLDNSGKTTILKRLNRTDPTRDELTAPTIGLKVRKLRVNSLNLTCFDMSGQGRYRNLWQHYYRDCDGLIFVIDSSDRLRLPVAKEELELALNSDDLRDRRVPLLLFANKSDLKDSIPAQKCGAMLGFNKTVDVNKPWWICSSNGLTGEGLEEGFEWLTNQIKSGLNRKSSIR</sequence>
<dbReference type="GO" id="GO:0005525">
    <property type="term" value="F:GTP binding"/>
    <property type="evidence" value="ECO:0000318"/>
    <property type="project" value="GO_Central"/>
</dbReference>
<keyword evidence="16" id="KW-0460">Magnesium</keyword>
<evidence type="ECO:0000256" key="4">
    <source>
        <dbReference type="ARBA" id="ARBA00019766"/>
    </source>
</evidence>
<dbReference type="NCBIfam" id="TIGR00231">
    <property type="entry name" value="small_GTP"/>
    <property type="match status" value="1"/>
</dbReference>
<dbReference type="eggNOG" id="KOG0070">
    <property type="taxonomic scope" value="Eukaryota"/>
</dbReference>
<evidence type="ECO:0000256" key="14">
    <source>
        <dbReference type="ARBA" id="ARBA00023288"/>
    </source>
</evidence>
<keyword evidence="16" id="KW-0479">Metal-binding</keyword>
<dbReference type="EnsemblMetazoa" id="HelroT67698">
    <property type="protein sequence ID" value="HelroP67698"/>
    <property type="gene ID" value="HelroG67698"/>
</dbReference>